<dbReference type="AlphaFoldDB" id="A0A8J2V529"/>
<evidence type="ECO:0000313" key="1">
    <source>
        <dbReference type="EMBL" id="GGD82819.1"/>
    </source>
</evidence>
<proteinExistence type="predicted"/>
<keyword evidence="2" id="KW-1185">Reference proteome</keyword>
<accession>A0A8J2V529</accession>
<dbReference type="Proteomes" id="UP000652231">
    <property type="component" value="Unassembled WGS sequence"/>
</dbReference>
<evidence type="ECO:0000313" key="2">
    <source>
        <dbReference type="Proteomes" id="UP000652231"/>
    </source>
</evidence>
<organism evidence="1 2">
    <name type="scientific">Planktosalinus lacus</name>
    <dbReference type="NCBI Taxonomy" id="1526573"/>
    <lineage>
        <taxon>Bacteria</taxon>
        <taxon>Pseudomonadati</taxon>
        <taxon>Bacteroidota</taxon>
        <taxon>Flavobacteriia</taxon>
        <taxon>Flavobacteriales</taxon>
        <taxon>Flavobacteriaceae</taxon>
        <taxon>Planktosalinus</taxon>
    </lineage>
</organism>
<dbReference type="InterPro" id="IPR046233">
    <property type="entry name" value="DUF6266"/>
</dbReference>
<reference evidence="1" key="1">
    <citation type="journal article" date="2014" name="Int. J. Syst. Evol. Microbiol.">
        <title>Complete genome sequence of Corynebacterium casei LMG S-19264T (=DSM 44701T), isolated from a smear-ripened cheese.</title>
        <authorList>
            <consortium name="US DOE Joint Genome Institute (JGI-PGF)"/>
            <person name="Walter F."/>
            <person name="Albersmeier A."/>
            <person name="Kalinowski J."/>
            <person name="Ruckert C."/>
        </authorList>
    </citation>
    <scope>NUCLEOTIDE SEQUENCE</scope>
    <source>
        <strain evidence="1">CGMCC 1.12924</strain>
    </source>
</reference>
<gene>
    <name evidence="1" type="ORF">GCM10011312_03740</name>
</gene>
<protein>
    <submittedName>
        <fullName evidence="1">Uncharacterized protein</fullName>
    </submittedName>
</protein>
<dbReference type="EMBL" id="BMGK01000001">
    <property type="protein sequence ID" value="GGD82819.1"/>
    <property type="molecule type" value="Genomic_DNA"/>
</dbReference>
<name>A0A8J2V529_9FLAO</name>
<dbReference type="Pfam" id="PF19781">
    <property type="entry name" value="DUF6266"/>
    <property type="match status" value="1"/>
</dbReference>
<reference evidence="1" key="2">
    <citation type="submission" date="2020-09" db="EMBL/GenBank/DDBJ databases">
        <authorList>
            <person name="Sun Q."/>
            <person name="Zhou Y."/>
        </authorList>
    </citation>
    <scope>NUCLEOTIDE SEQUENCE</scope>
    <source>
        <strain evidence="1">CGMCC 1.12924</strain>
    </source>
</reference>
<comment type="caution">
    <text evidence="1">The sequence shown here is derived from an EMBL/GenBank/DDBJ whole genome shotgun (WGS) entry which is preliminary data.</text>
</comment>
<sequence>MKTNKHGKQIVSAKPDMSRVKPSVVQKIQRNKLKVAMEFLSPLSGLMKIAYKPFRKNTSGFDAAKSYFLKEALIPTDDGYIIDYGKAMVTFGDLRIPEGIHMVIDEDDEGFAINLQWEDNTHQALAYPEDTLLLVLHVPEDGRFIYYRDIATRVSLSASIYLENYWKTKELQLWMAFMQPEAERASPSVYLGVV</sequence>